<dbReference type="OrthoDB" id="5422795at2759"/>
<evidence type="ECO:0000256" key="9">
    <source>
        <dbReference type="ARBA" id="ARBA00043149"/>
    </source>
</evidence>
<dbReference type="Pfam" id="PF02782">
    <property type="entry name" value="FGGY_C"/>
    <property type="match status" value="2"/>
</dbReference>
<gene>
    <name evidence="12" type="ORF">RFULGI_LOCUS2907</name>
</gene>
<sequence>MPSYIGAIDQGTSSSRFLIFDENGKIVALHQIGFPQYYPHPGWIEHNPNELLDSVSECVDKCITKFLNDKTCSIKDIKAIGITNQRETFIAWDKNTGKPLHNAIVWSDTRTLDLVHHLTEQINHGADIFKKSCGLPISTYFSAVKLLWMINNVPAVRDAHNNDTLLVGTVDTWLIWNLTGGINGGLHITDVTNASRTMFMDLNTLEWSQTILDFFNVKKNCLPRICSSSEVYCHIKIRDSEIPIAGILGDQQAALVGQKCFKSGEAKNTYGTGCFMLFNTGTTPFFSKSGLLTTVGYKFGNNPPVYALEGSIAVAGSAIQWLRNNLGIIKESKDINDLAALTPDVGGVYFVTAFSGLYAPYWQHIARATLEATCFQTRAILEAMNSDSDYPLTYLKVDGGMTASDLCMQIQADILGIDVDRPAMRETTALGAAIAAGLAVGVWKLSDLDKVNSDGKDVFKPQVSRENAAQRYQLWQKAVERSFGALNSDLTIVLVVGAGVCSRLRQDLSSVSSSWVNCYNAGNSVSECVDKCITKFLNDKTCSIKDIKAIGITNQRETFIAWDKNTGKPLHNAIVWSDTRTLDLVHHLTEQINHGADIFKKSCGLPISTYFSAVKLLWMINNVPAVRDAHNNDTLLVGTVDTWLIWNLTGGINGGLHITDVTNASRTMFMDLNTLEWSQTILDFFNVKKNCLPRICSSSEVYCHIKIRDSEIPIAGILGDQQAALVGQKCFKSGEAKNTYGTGCFMLFNTGTTPFFSKSGLLTTVGYKFGNNPPVYALEGSIAVAGSAIQWLRNNLGIIKESKDINDLAALTPDVGGVYFVTAFSGLYAPYWQHIARATLEATCFQTRAILEAMNSDSDYPLTYLKVDGGMTASDLCMQIQADILGIDVDRPAMRETTALGAAIAAGLAVGVWKLSDLDKVNSDGKDVFKPQVSRENAAQRYQLWQKAVERSFGWA</sequence>
<feature type="domain" description="Carbohydrate kinase FGGY N-terminal" evidence="10">
    <location>
        <begin position="525"/>
        <end position="727"/>
    </location>
</feature>
<dbReference type="GO" id="GO:0005524">
    <property type="term" value="F:ATP binding"/>
    <property type="evidence" value="ECO:0007669"/>
    <property type="project" value="UniProtKB-KW"/>
</dbReference>
<keyword evidence="4" id="KW-0808">Transferase</keyword>
<evidence type="ECO:0000256" key="1">
    <source>
        <dbReference type="ARBA" id="ARBA00005190"/>
    </source>
</evidence>
<dbReference type="CDD" id="cd07792">
    <property type="entry name" value="ASKHA_NBD_FGGY_GK1-3-like"/>
    <property type="match status" value="2"/>
</dbReference>
<feature type="domain" description="Carbohydrate kinase FGGY C-terminal" evidence="11">
    <location>
        <begin position="267"/>
        <end position="439"/>
    </location>
</feature>
<dbReference type="PANTHER" id="PTHR10196">
    <property type="entry name" value="SUGAR KINASE"/>
    <property type="match status" value="1"/>
</dbReference>
<dbReference type="GO" id="GO:0006641">
    <property type="term" value="P:triglyceride metabolic process"/>
    <property type="evidence" value="ECO:0007669"/>
    <property type="project" value="TreeGrafter"/>
</dbReference>
<dbReference type="InterPro" id="IPR005999">
    <property type="entry name" value="Glycerol_kin"/>
</dbReference>
<evidence type="ECO:0000313" key="13">
    <source>
        <dbReference type="Proteomes" id="UP000789396"/>
    </source>
</evidence>
<evidence type="ECO:0000256" key="2">
    <source>
        <dbReference type="ARBA" id="ARBA00009156"/>
    </source>
</evidence>
<dbReference type="PROSITE" id="PS00933">
    <property type="entry name" value="FGGY_KINASES_1"/>
    <property type="match status" value="2"/>
</dbReference>
<evidence type="ECO:0000259" key="10">
    <source>
        <dbReference type="Pfam" id="PF00370"/>
    </source>
</evidence>
<feature type="domain" description="Carbohydrate kinase FGGY C-terminal" evidence="11">
    <location>
        <begin position="737"/>
        <end position="909"/>
    </location>
</feature>
<dbReference type="PANTHER" id="PTHR10196:SF69">
    <property type="entry name" value="GLYCEROL KINASE"/>
    <property type="match status" value="1"/>
</dbReference>
<keyword evidence="13" id="KW-1185">Reference proteome</keyword>
<dbReference type="InterPro" id="IPR018484">
    <property type="entry name" value="FGGY_N"/>
</dbReference>
<dbReference type="SUPFAM" id="SSF53067">
    <property type="entry name" value="Actin-like ATPase domain"/>
    <property type="match status" value="4"/>
</dbReference>
<dbReference type="InterPro" id="IPR042018">
    <property type="entry name" value="GK1-3_metazoan-type"/>
</dbReference>
<evidence type="ECO:0000256" key="6">
    <source>
        <dbReference type="ARBA" id="ARBA00022777"/>
    </source>
</evidence>
<name>A0A9N8ZYB1_9GLOM</name>
<organism evidence="12 13">
    <name type="scientific">Racocetra fulgida</name>
    <dbReference type="NCBI Taxonomy" id="60492"/>
    <lineage>
        <taxon>Eukaryota</taxon>
        <taxon>Fungi</taxon>
        <taxon>Fungi incertae sedis</taxon>
        <taxon>Mucoromycota</taxon>
        <taxon>Glomeromycotina</taxon>
        <taxon>Glomeromycetes</taxon>
        <taxon>Diversisporales</taxon>
        <taxon>Gigasporaceae</taxon>
        <taxon>Racocetra</taxon>
    </lineage>
</organism>
<dbReference type="GO" id="GO:0046167">
    <property type="term" value="P:glycerol-3-phosphate biosynthetic process"/>
    <property type="evidence" value="ECO:0007669"/>
    <property type="project" value="TreeGrafter"/>
</dbReference>
<reference evidence="12" key="1">
    <citation type="submission" date="2021-06" db="EMBL/GenBank/DDBJ databases">
        <authorList>
            <person name="Kallberg Y."/>
            <person name="Tangrot J."/>
            <person name="Rosling A."/>
        </authorList>
    </citation>
    <scope>NUCLEOTIDE SEQUENCE</scope>
    <source>
        <strain evidence="12">IN212</strain>
    </source>
</reference>
<dbReference type="Gene3D" id="3.30.420.40">
    <property type="match status" value="4"/>
</dbReference>
<proteinExistence type="inferred from homology"/>
<evidence type="ECO:0000256" key="3">
    <source>
        <dbReference type="ARBA" id="ARBA00012099"/>
    </source>
</evidence>
<feature type="domain" description="Carbohydrate kinase FGGY N-terminal" evidence="10">
    <location>
        <begin position="4"/>
        <end position="257"/>
    </location>
</feature>
<keyword evidence="7" id="KW-0319">Glycerol metabolism</keyword>
<dbReference type="EMBL" id="CAJVPZ010002359">
    <property type="protein sequence ID" value="CAG8511268.1"/>
    <property type="molecule type" value="Genomic_DNA"/>
</dbReference>
<dbReference type="NCBIfam" id="NF000756">
    <property type="entry name" value="PRK00047.1"/>
    <property type="match status" value="2"/>
</dbReference>
<evidence type="ECO:0000313" key="12">
    <source>
        <dbReference type="EMBL" id="CAG8511268.1"/>
    </source>
</evidence>
<dbReference type="Pfam" id="PF00370">
    <property type="entry name" value="FGGY_N"/>
    <property type="match status" value="2"/>
</dbReference>
<dbReference type="InterPro" id="IPR018483">
    <property type="entry name" value="Carb_kinase_FGGY_CS"/>
</dbReference>
<comment type="pathway">
    <text evidence="1">Polyol metabolism; glycerol degradation via glycerol kinase pathway; sn-glycerol 3-phosphate from glycerol: step 1/1.</text>
</comment>
<dbReference type="EC" id="2.7.1.30" evidence="3"/>
<evidence type="ECO:0000256" key="5">
    <source>
        <dbReference type="ARBA" id="ARBA00022741"/>
    </source>
</evidence>
<evidence type="ECO:0000256" key="7">
    <source>
        <dbReference type="ARBA" id="ARBA00022798"/>
    </source>
</evidence>
<dbReference type="NCBIfam" id="TIGR01311">
    <property type="entry name" value="glycerol_kin"/>
    <property type="match status" value="1"/>
</dbReference>
<comment type="caution">
    <text evidence="12">The sequence shown here is derived from an EMBL/GenBank/DDBJ whole genome shotgun (WGS) entry which is preliminary data.</text>
</comment>
<evidence type="ECO:0000256" key="8">
    <source>
        <dbReference type="ARBA" id="ARBA00022840"/>
    </source>
</evidence>
<keyword evidence="8" id="KW-0067">ATP-binding</keyword>
<keyword evidence="6" id="KW-0418">Kinase</keyword>
<dbReference type="InterPro" id="IPR018485">
    <property type="entry name" value="FGGY_C"/>
</dbReference>
<evidence type="ECO:0000259" key="11">
    <source>
        <dbReference type="Pfam" id="PF02782"/>
    </source>
</evidence>
<protein>
    <recommendedName>
        <fullName evidence="3">glycerol kinase</fullName>
        <ecNumber evidence="3">2.7.1.30</ecNumber>
    </recommendedName>
    <alternativeName>
        <fullName evidence="9">ATP:glycerol 3-phosphotransferase</fullName>
    </alternativeName>
</protein>
<dbReference type="FunFam" id="3.30.420.40:FF:000086">
    <property type="entry name" value="Glycerol kinase"/>
    <property type="match status" value="2"/>
</dbReference>
<dbReference type="AlphaFoldDB" id="A0A9N8ZYB1"/>
<keyword evidence="5" id="KW-0547">Nucleotide-binding</keyword>
<evidence type="ECO:0000256" key="4">
    <source>
        <dbReference type="ARBA" id="ARBA00022679"/>
    </source>
</evidence>
<dbReference type="GO" id="GO:0004370">
    <property type="term" value="F:glycerol kinase activity"/>
    <property type="evidence" value="ECO:0007669"/>
    <property type="project" value="UniProtKB-EC"/>
</dbReference>
<dbReference type="GO" id="GO:0005739">
    <property type="term" value="C:mitochondrion"/>
    <property type="evidence" value="ECO:0007669"/>
    <property type="project" value="TreeGrafter"/>
</dbReference>
<dbReference type="Proteomes" id="UP000789396">
    <property type="component" value="Unassembled WGS sequence"/>
</dbReference>
<comment type="similarity">
    <text evidence="2">Belongs to the FGGY kinase family.</text>
</comment>
<accession>A0A9N8ZYB1</accession>
<dbReference type="GO" id="GO:0006071">
    <property type="term" value="P:glycerol metabolic process"/>
    <property type="evidence" value="ECO:0007669"/>
    <property type="project" value="UniProtKB-KW"/>
</dbReference>
<dbReference type="InterPro" id="IPR043129">
    <property type="entry name" value="ATPase_NBD"/>
</dbReference>